<evidence type="ECO:0000313" key="4">
    <source>
        <dbReference type="Proteomes" id="UP001596413"/>
    </source>
</evidence>
<sequence length="167" mass="17735">MRTRRVPVAVVLALLLAGCAGATPDGEPAETGVRSSRTADSRTPDSRTPDVAQPTAPGAVLIGFTESGGIDGRRNELLVRVDGRYTLTTRRGTRTGRLAPAAAERLRAALRAVRFDEIDASDLGRPAPRGADMLTYFVEYQGRNLILGEGWDIPGMGEVLAALPPRA</sequence>
<evidence type="ECO:0000256" key="2">
    <source>
        <dbReference type="SAM" id="SignalP"/>
    </source>
</evidence>
<evidence type="ECO:0000256" key="1">
    <source>
        <dbReference type="SAM" id="MobiDB-lite"/>
    </source>
</evidence>
<organism evidence="3 4">
    <name type="scientific">Streptomyces polyrhachis</name>
    <dbReference type="NCBI Taxonomy" id="1282885"/>
    <lineage>
        <taxon>Bacteria</taxon>
        <taxon>Bacillati</taxon>
        <taxon>Actinomycetota</taxon>
        <taxon>Actinomycetes</taxon>
        <taxon>Kitasatosporales</taxon>
        <taxon>Streptomycetaceae</taxon>
        <taxon>Streptomyces</taxon>
    </lineage>
</organism>
<feature type="signal peptide" evidence="2">
    <location>
        <begin position="1"/>
        <end position="22"/>
    </location>
</feature>
<feature type="region of interest" description="Disordered" evidence="1">
    <location>
        <begin position="23"/>
        <end position="57"/>
    </location>
</feature>
<comment type="caution">
    <text evidence="3">The sequence shown here is derived from an EMBL/GenBank/DDBJ whole genome shotgun (WGS) entry which is preliminary data.</text>
</comment>
<keyword evidence="4" id="KW-1185">Reference proteome</keyword>
<dbReference type="PROSITE" id="PS51257">
    <property type="entry name" value="PROKAR_LIPOPROTEIN"/>
    <property type="match status" value="1"/>
</dbReference>
<name>A0ABW2GJM8_9ACTN</name>
<feature type="compositionally biased region" description="Basic and acidic residues" evidence="1">
    <location>
        <begin position="37"/>
        <end position="48"/>
    </location>
</feature>
<feature type="chain" id="PRO_5045535972" description="Lipoprotein" evidence="2">
    <location>
        <begin position="23"/>
        <end position="167"/>
    </location>
</feature>
<accession>A0ABW2GJM8</accession>
<dbReference type="Proteomes" id="UP001596413">
    <property type="component" value="Unassembled WGS sequence"/>
</dbReference>
<dbReference type="EMBL" id="JBHSZO010000026">
    <property type="protein sequence ID" value="MFC7219901.1"/>
    <property type="molecule type" value="Genomic_DNA"/>
</dbReference>
<gene>
    <name evidence="3" type="ORF">ACFQLX_17275</name>
</gene>
<dbReference type="RefSeq" id="WP_386416112.1">
    <property type="nucleotide sequence ID" value="NZ_JBHSZO010000026.1"/>
</dbReference>
<protein>
    <recommendedName>
        <fullName evidence="5">Lipoprotein</fullName>
    </recommendedName>
</protein>
<evidence type="ECO:0000313" key="3">
    <source>
        <dbReference type="EMBL" id="MFC7219901.1"/>
    </source>
</evidence>
<keyword evidence="2" id="KW-0732">Signal</keyword>
<proteinExistence type="predicted"/>
<reference evidence="4" key="1">
    <citation type="journal article" date="2019" name="Int. J. Syst. Evol. Microbiol.">
        <title>The Global Catalogue of Microorganisms (GCM) 10K type strain sequencing project: providing services to taxonomists for standard genome sequencing and annotation.</title>
        <authorList>
            <consortium name="The Broad Institute Genomics Platform"/>
            <consortium name="The Broad Institute Genome Sequencing Center for Infectious Disease"/>
            <person name="Wu L."/>
            <person name="Ma J."/>
        </authorList>
    </citation>
    <scope>NUCLEOTIDE SEQUENCE [LARGE SCALE GENOMIC DNA]</scope>
    <source>
        <strain evidence="4">CGMCC 1.13681</strain>
    </source>
</reference>
<evidence type="ECO:0008006" key="5">
    <source>
        <dbReference type="Google" id="ProtNLM"/>
    </source>
</evidence>